<evidence type="ECO:0000256" key="5">
    <source>
        <dbReference type="ARBA" id="ARBA00022741"/>
    </source>
</evidence>
<dbReference type="FunFam" id="3.40.50.300:FF:000987">
    <property type="entry name" value="DEAD/DEAH box RNA helicase"/>
    <property type="match status" value="1"/>
</dbReference>
<evidence type="ECO:0008006" key="15">
    <source>
        <dbReference type="Google" id="ProtNLM"/>
    </source>
</evidence>
<dbReference type="GO" id="GO:0055087">
    <property type="term" value="C:Ski complex"/>
    <property type="evidence" value="ECO:0007669"/>
    <property type="project" value="TreeGrafter"/>
</dbReference>
<dbReference type="Pfam" id="PF00534">
    <property type="entry name" value="Glycos_transf_1"/>
    <property type="match status" value="1"/>
</dbReference>
<dbReference type="Pfam" id="PF21408">
    <property type="entry name" value="MTR4-like_stalk"/>
    <property type="match status" value="1"/>
</dbReference>
<evidence type="ECO:0000256" key="2">
    <source>
        <dbReference type="ARBA" id="ARBA00010140"/>
    </source>
</evidence>
<dbReference type="Pfam" id="PF21269">
    <property type="entry name" value="TreT_GT1"/>
    <property type="match status" value="1"/>
</dbReference>
<dbReference type="InterPro" id="IPR001650">
    <property type="entry name" value="Helicase_C-like"/>
</dbReference>
<dbReference type="GO" id="GO:0070478">
    <property type="term" value="P:nuclear-transcribed mRNA catabolic process, 3'-5' exonucleolytic nonsense-mediated decay"/>
    <property type="evidence" value="ECO:0007669"/>
    <property type="project" value="TreeGrafter"/>
</dbReference>
<dbReference type="GO" id="GO:0005524">
    <property type="term" value="F:ATP binding"/>
    <property type="evidence" value="ECO:0007669"/>
    <property type="project" value="UniProtKB-KW"/>
</dbReference>
<dbReference type="CDD" id="cd18795">
    <property type="entry name" value="SF2_C_Ski2"/>
    <property type="match status" value="1"/>
</dbReference>
<evidence type="ECO:0000259" key="11">
    <source>
        <dbReference type="PROSITE" id="PS51192"/>
    </source>
</evidence>
<keyword evidence="8" id="KW-0067">ATP-binding</keyword>
<feature type="domain" description="Helicase C-terminal" evidence="12">
    <location>
        <begin position="1170"/>
        <end position="1367"/>
    </location>
</feature>
<dbReference type="InterPro" id="IPR027417">
    <property type="entry name" value="P-loop_NTPase"/>
</dbReference>
<evidence type="ECO:0000256" key="8">
    <source>
        <dbReference type="ARBA" id="ARBA00022840"/>
    </source>
</evidence>
<dbReference type="Gene3D" id="1.20.1500.20">
    <property type="match status" value="1"/>
</dbReference>
<evidence type="ECO:0000256" key="3">
    <source>
        <dbReference type="ARBA" id="ARBA00022490"/>
    </source>
</evidence>
<feature type="compositionally biased region" description="Gly residues" evidence="10">
    <location>
        <begin position="1127"/>
        <end position="1142"/>
    </location>
</feature>
<dbReference type="SMART" id="SM00487">
    <property type="entry name" value="DEXDc"/>
    <property type="match status" value="1"/>
</dbReference>
<keyword evidence="4" id="KW-0328">Glycosyltransferase</keyword>
<feature type="domain" description="Helicase ATP-binding" evidence="11">
    <location>
        <begin position="923"/>
        <end position="1080"/>
    </location>
</feature>
<evidence type="ECO:0000256" key="9">
    <source>
        <dbReference type="ARBA" id="ARBA00022884"/>
    </source>
</evidence>
<dbReference type="SMART" id="SM01142">
    <property type="entry name" value="DSHCT"/>
    <property type="match status" value="1"/>
</dbReference>
<dbReference type="Proteomes" id="UP000646827">
    <property type="component" value="Unassembled WGS sequence"/>
</dbReference>
<evidence type="ECO:0000256" key="4">
    <source>
        <dbReference type="ARBA" id="ARBA00022676"/>
    </source>
</evidence>
<dbReference type="InterPro" id="IPR025696">
    <property type="entry name" value="Beta-barrel_MTR4"/>
</dbReference>
<dbReference type="InterPro" id="IPR011545">
    <property type="entry name" value="DEAD/DEAH_box_helicase_dom"/>
</dbReference>
<reference evidence="13 14" key="1">
    <citation type="submission" date="2020-12" db="EMBL/GenBank/DDBJ databases">
        <title>Metabolic potential, ecology and presence of endohyphal bacteria is reflected in genomic diversity of Mucoromycotina.</title>
        <authorList>
            <person name="Muszewska A."/>
            <person name="Okrasinska A."/>
            <person name="Steczkiewicz K."/>
            <person name="Drgas O."/>
            <person name="Orlowska M."/>
            <person name="Perlinska-Lenart U."/>
            <person name="Aleksandrzak-Piekarczyk T."/>
            <person name="Szatraj K."/>
            <person name="Zielenkiewicz U."/>
            <person name="Pilsyk S."/>
            <person name="Malc E."/>
            <person name="Mieczkowski P."/>
            <person name="Kruszewska J.S."/>
            <person name="Biernat P."/>
            <person name="Pawlowska J."/>
        </authorList>
    </citation>
    <scope>NUCLEOTIDE SEQUENCE [LARGE SCALE GENOMIC DNA]</scope>
    <source>
        <strain evidence="13 14">CBS 142.35</strain>
    </source>
</reference>
<dbReference type="Gene3D" id="1.10.3380.30">
    <property type="match status" value="1"/>
</dbReference>
<organism evidence="13 14">
    <name type="scientific">Circinella minor</name>
    <dbReference type="NCBI Taxonomy" id="1195481"/>
    <lineage>
        <taxon>Eukaryota</taxon>
        <taxon>Fungi</taxon>
        <taxon>Fungi incertae sedis</taxon>
        <taxon>Mucoromycota</taxon>
        <taxon>Mucoromycotina</taxon>
        <taxon>Mucoromycetes</taxon>
        <taxon>Mucorales</taxon>
        <taxon>Lichtheimiaceae</taxon>
        <taxon>Circinella</taxon>
    </lineage>
</organism>
<dbReference type="EMBL" id="JAEPRB010000114">
    <property type="protein sequence ID" value="KAG2221255.1"/>
    <property type="molecule type" value="Genomic_DNA"/>
</dbReference>
<comment type="caution">
    <text evidence="13">The sequence shown here is derived from an EMBL/GenBank/DDBJ whole genome shotgun (WGS) entry which is preliminary data.</text>
</comment>
<dbReference type="GO" id="GO:0016787">
    <property type="term" value="F:hydrolase activity"/>
    <property type="evidence" value="ECO:0007669"/>
    <property type="project" value="UniProtKB-KW"/>
</dbReference>
<keyword evidence="14" id="KW-1185">Reference proteome</keyword>
<evidence type="ECO:0000256" key="7">
    <source>
        <dbReference type="ARBA" id="ARBA00022806"/>
    </source>
</evidence>
<dbReference type="InterPro" id="IPR040801">
    <property type="entry name" value="Ski2_N"/>
</dbReference>
<keyword evidence="4" id="KW-0808">Transferase</keyword>
<protein>
    <recommendedName>
        <fullName evidence="15">Antiviral helicase</fullName>
    </recommendedName>
</protein>
<dbReference type="Pfam" id="PF13234">
    <property type="entry name" value="MTR4_beta-barrel"/>
    <property type="match status" value="1"/>
</dbReference>
<dbReference type="GO" id="GO:0003723">
    <property type="term" value="F:RNA binding"/>
    <property type="evidence" value="ECO:0007669"/>
    <property type="project" value="UniProtKB-KW"/>
</dbReference>
<dbReference type="InterPro" id="IPR014001">
    <property type="entry name" value="Helicase_ATP-bd"/>
</dbReference>
<evidence type="ECO:0000256" key="10">
    <source>
        <dbReference type="SAM" id="MobiDB-lite"/>
    </source>
</evidence>
<dbReference type="FunFam" id="1.10.3380.30:FF:000001">
    <property type="entry name" value="Ski2 ATP-dependent RNA helicase"/>
    <property type="match status" value="1"/>
</dbReference>
<dbReference type="InterPro" id="IPR048392">
    <property type="entry name" value="MTR4-like_stalk"/>
</dbReference>
<dbReference type="SMART" id="SM00490">
    <property type="entry name" value="HELICc"/>
    <property type="match status" value="1"/>
</dbReference>
<evidence type="ECO:0000256" key="1">
    <source>
        <dbReference type="ARBA" id="ARBA00004496"/>
    </source>
</evidence>
<proteinExistence type="inferred from homology"/>
<keyword evidence="6" id="KW-0378">Hydrolase</keyword>
<evidence type="ECO:0000256" key="6">
    <source>
        <dbReference type="ARBA" id="ARBA00022801"/>
    </source>
</evidence>
<dbReference type="InterPro" id="IPR050699">
    <property type="entry name" value="RNA-DNA_Helicase"/>
</dbReference>
<dbReference type="OrthoDB" id="64767at2759"/>
<dbReference type="Pfam" id="PF00271">
    <property type="entry name" value="Helicase_C"/>
    <property type="match status" value="1"/>
</dbReference>
<dbReference type="PROSITE" id="PS51192">
    <property type="entry name" value="HELICASE_ATP_BIND_1"/>
    <property type="match status" value="1"/>
</dbReference>
<dbReference type="SUPFAM" id="SSF52540">
    <property type="entry name" value="P-loop containing nucleoside triphosphate hydrolases"/>
    <property type="match status" value="1"/>
</dbReference>
<dbReference type="PANTHER" id="PTHR12131:SF1">
    <property type="entry name" value="ATP-DEPENDENT RNA HELICASE SUPV3L1, MITOCHONDRIAL-RELATED"/>
    <property type="match status" value="1"/>
</dbReference>
<dbReference type="Gene3D" id="3.40.50.300">
    <property type="entry name" value="P-loop containing nucleotide triphosphate hydrolases"/>
    <property type="match status" value="2"/>
</dbReference>
<keyword evidence="3" id="KW-0963">Cytoplasm</keyword>
<dbReference type="InterPro" id="IPR001296">
    <property type="entry name" value="Glyco_trans_1"/>
</dbReference>
<accession>A0A8H7VI06</accession>
<dbReference type="GO" id="GO:0004386">
    <property type="term" value="F:helicase activity"/>
    <property type="evidence" value="ECO:0007669"/>
    <property type="project" value="UniProtKB-KW"/>
</dbReference>
<evidence type="ECO:0000313" key="14">
    <source>
        <dbReference type="Proteomes" id="UP000646827"/>
    </source>
</evidence>
<dbReference type="Gene3D" id="3.40.50.2000">
    <property type="entry name" value="Glycogen Phosphorylase B"/>
    <property type="match status" value="2"/>
</dbReference>
<feature type="region of interest" description="Disordered" evidence="10">
    <location>
        <begin position="834"/>
        <end position="855"/>
    </location>
</feature>
<name>A0A8H7VI06_9FUNG</name>
<evidence type="ECO:0000259" key="12">
    <source>
        <dbReference type="PROSITE" id="PS51194"/>
    </source>
</evidence>
<sequence length="1846" mass="208829">MPPNPDVPTIPTTRRFSQYYVPQAVYLGLDVQRCPQSKKVTYAISVHDGSYTTDFYTGEFEVKANKANERECLEEGLHKLLQVVKQYSMAQHYKVQIIALSNTLFEAYYSNSKEPPFTAASAFWRELDAIPYHVHTHGDTQDELDFNGMIHMVDLIDYERTVCRDTWRVLREMVSKYKERKLKVSFFNSTPQGGGVALMRHALLRLYHLTHLDVHWFVARPKPEVFDITKRKFHNVLQGVAPPDIRLNDHDKQTFIDWSNENVDRFWCKDGGPILNSDVIVVDDPQLVGIIPHIKKLNPKCRIIFRSHIEMRADLIRDNPDGPQAETWNFLWQFIQHADLFIAHPVSNFIPDVVPRRNVVLMPATTDPLDGLNKPLSSWVTEYYQSVFNRVCMDQGTNEVDWSRPYIVQVARFDPSKGIPDVLESYRLLREKLSEEGVDDYNTPQLIICGHGSVDDPDGTVIFEQTHRTVQQASYASISLDIIAARLPPSDQLLDLVISNAKVALQLSHREGFEVKVTEALHKGVPVVAYQAGGIPLQIKKDIDGFLVPIGDVQSVADRLYDLVTDETLRTRMSIAAKSSVTEEYFTVWNDGESKGLLDEEATFTRNSEMVTSETIEDIFSILRNETNQPMETLSLFEKQTDQDIRNELEHEFLTPQKSFPTSWLAKCQEHWNETPDFPSLSHAQISKPRTSIQVARRGYDGDIIGYKETIIHDPNISSSNSTSFSRPFGSVKDFVRGNATQFPFAPGGLETEVMVSFDEEIEPSLDIDLNFLQEDLSVIPPGLDRGLTFDDGNQMNDTRLKKVNSSVFNIEDIIKPTSNDTFDFLKVKTIEEEEQEIKSKSTQQQTSSDDKEEVDALLPQQLIPPPIETVPKLKTVNNEAHRRREWAHEINVNQPFDNFHELVPEMAQQFPFELDTFQKHAVYHLEMGDSVFIAAHTSAGKTVVADYAIALASKHMTKAIYTSPIKALSNQKFRDFKHTFGDDVGILTGDVQIKPEASCLIMTTEILRSMLYRGADLIRDVEFVIFDEVHYVNDLERGVVWEEVIIMLPAHVNIILLSATVPNTREFADWVGTLKRPVPLEHHLYAGKDLFKIVGAHEKKLNGTGYKAASDALTKRKEQLEKSESRGGGGGRGGARGGRGVVRGSHKPIGRSYQATMQSDRNLFVHLIGLLQKKQLLPVVIFTFSKKRCEEYASSLSKTDLCTSLEKSEIHVFIERSLVRLRGTDKELPQILRMRELLSRGIAVHHGGLLPIIKEIVEILFARGLVKVLFATETFAMGVNMPARSVVFSGLRKHDGRSFRDLLPGEYTQMSGRAGRRGLDSTGMVIIACSGDEPPEASTLSTMILGKPTKLESQFRLTYNMILNLLRVEALKVEEMIKRSFSENSTQKLLPDTKRLVDENEQKKSALQPLDCTICGPDLDLFYDLCGEVVLLNRTMMLQHISKTPAGHRALTPGRIVVINNNMYRNTPGVLLKPTSGTTSTGQKMFYCLVLTSKDLDITLQGATAADEIAPLPVTMMNIPNNTESVTQVTTIGVSDILTVTKTSLKFDVDSIMTGQDSLEMTRIKQELEKLGMDALKGSLTEYDWQKIKDIEFQEMLRTKTTLLKRLRNEFQCTKCPELNEHYGLIHAHKRISSQIDMLKLTISDQNLELLPDYHQRIEVLKQMHYIDEQGTVQLKGRVACEINSADELLLTELVLDNVFADYEPAEVVAILSAFVFQERNASEPRLTPKLMKAKETVLTYARKVAQVQVECGLPISVEDYVNGLHFGLVEAVYEWARGLPFKHITDLTDVLEGSIVRCISRLDETTREVMSAARMVGDTNLYKKMEQAEQDIKRDIVFAASLYF</sequence>
<gene>
    <name evidence="13" type="ORF">INT45_012376</name>
</gene>
<dbReference type="InterPro" id="IPR012961">
    <property type="entry name" value="Ski2/MTR4_C"/>
</dbReference>
<dbReference type="Pfam" id="PF17911">
    <property type="entry name" value="Ski2_N"/>
    <property type="match status" value="1"/>
</dbReference>
<comment type="subcellular location">
    <subcellularLocation>
        <location evidence="1">Cytoplasm</location>
    </subcellularLocation>
</comment>
<keyword evidence="7" id="KW-0347">Helicase</keyword>
<dbReference type="Pfam" id="PF08148">
    <property type="entry name" value="DSHCT"/>
    <property type="match status" value="1"/>
</dbReference>
<evidence type="ECO:0000313" key="13">
    <source>
        <dbReference type="EMBL" id="KAG2221255.1"/>
    </source>
</evidence>
<keyword evidence="5" id="KW-0547">Nucleotide-binding</keyword>
<dbReference type="GO" id="GO:0016757">
    <property type="term" value="F:glycosyltransferase activity"/>
    <property type="evidence" value="ECO:0007669"/>
    <property type="project" value="UniProtKB-KW"/>
</dbReference>
<dbReference type="PROSITE" id="PS51194">
    <property type="entry name" value="HELICASE_CTER"/>
    <property type="match status" value="1"/>
</dbReference>
<dbReference type="FunFam" id="3.40.50.300:FF:000354">
    <property type="entry name" value="ATP-dependent RNA helicase SKI2"/>
    <property type="match status" value="1"/>
</dbReference>
<dbReference type="SUPFAM" id="SSF53756">
    <property type="entry name" value="UDP-Glycosyltransferase/glycogen phosphorylase"/>
    <property type="match status" value="1"/>
</dbReference>
<dbReference type="Pfam" id="PF00270">
    <property type="entry name" value="DEAD"/>
    <property type="match status" value="1"/>
</dbReference>
<dbReference type="PANTHER" id="PTHR12131">
    <property type="entry name" value="ATP-DEPENDENT RNA AND DNA HELICASE"/>
    <property type="match status" value="1"/>
</dbReference>
<feature type="region of interest" description="Disordered" evidence="10">
    <location>
        <begin position="1118"/>
        <end position="1148"/>
    </location>
</feature>
<keyword evidence="9" id="KW-0694">RNA-binding</keyword>
<dbReference type="InterPro" id="IPR049438">
    <property type="entry name" value="TreT_GT1"/>
</dbReference>
<comment type="similarity">
    <text evidence="2">Belongs to the helicase family. SKI2 subfamily.</text>
</comment>